<gene>
    <name evidence="2" type="ORF">CVD25_22120</name>
</gene>
<proteinExistence type="predicted"/>
<accession>A0ABX4SXQ3</accession>
<reference evidence="2 3" key="1">
    <citation type="submission" date="2017-12" db="EMBL/GenBank/DDBJ databases">
        <title>Comparative Functional Genomics of Dry Heat Resistant strains isolated from the Viking Spacecraft.</title>
        <authorList>
            <person name="Seuylemezian A."/>
            <person name="Cooper K."/>
            <person name="Vaishampayan P."/>
        </authorList>
    </citation>
    <scope>NUCLEOTIDE SEQUENCE [LARGE SCALE GENOMIC DNA]</scope>
    <source>
        <strain evidence="2 3">ATCC 29669</strain>
    </source>
</reference>
<evidence type="ECO:0000256" key="1">
    <source>
        <dbReference type="SAM" id="Phobius"/>
    </source>
</evidence>
<keyword evidence="1" id="KW-1133">Transmembrane helix</keyword>
<evidence type="ECO:0000313" key="2">
    <source>
        <dbReference type="EMBL" id="PLR88874.1"/>
    </source>
</evidence>
<comment type="caution">
    <text evidence="2">The sequence shown here is derived from an EMBL/GenBank/DDBJ whole genome shotgun (WGS) entry which is preliminary data.</text>
</comment>
<feature type="transmembrane region" description="Helical" evidence="1">
    <location>
        <begin position="6"/>
        <end position="25"/>
    </location>
</feature>
<evidence type="ECO:0000313" key="3">
    <source>
        <dbReference type="Proteomes" id="UP000235114"/>
    </source>
</evidence>
<keyword evidence="3" id="KW-1185">Reference proteome</keyword>
<organism evidence="2 3">
    <name type="scientific">Bacillus canaveralius</name>
    <dbReference type="NCBI Taxonomy" id="1403243"/>
    <lineage>
        <taxon>Bacteria</taxon>
        <taxon>Bacillati</taxon>
        <taxon>Bacillota</taxon>
        <taxon>Bacilli</taxon>
        <taxon>Bacillales</taxon>
        <taxon>Bacillaceae</taxon>
        <taxon>Bacillus</taxon>
    </lineage>
</organism>
<keyword evidence="1" id="KW-0812">Transmembrane</keyword>
<sequence length="82" mass="9940">MKKKLLFVLVIKNYLLPFLLEILLYRTFVISDRGKSLFKIFRNLPEIDWGMYRYPAGVSEELHHLTFHLIQNKIIYYCLTFL</sequence>
<protein>
    <submittedName>
        <fullName evidence="2">Uncharacterized protein</fullName>
    </submittedName>
</protein>
<name>A0ABX4SXQ3_9BACI</name>
<dbReference type="EMBL" id="PGVD01000091">
    <property type="protein sequence ID" value="PLR88874.1"/>
    <property type="molecule type" value="Genomic_DNA"/>
</dbReference>
<keyword evidence="1" id="KW-0472">Membrane</keyword>
<dbReference type="Proteomes" id="UP000235114">
    <property type="component" value="Unassembled WGS sequence"/>
</dbReference>